<evidence type="ECO:0000313" key="2">
    <source>
        <dbReference type="Proteomes" id="UP000199376"/>
    </source>
</evidence>
<gene>
    <name evidence="1" type="ORF">SAMN05660453_0469</name>
</gene>
<proteinExistence type="predicted"/>
<dbReference type="AlphaFoldDB" id="A0A1I1EMY4"/>
<keyword evidence="2" id="KW-1185">Reference proteome</keyword>
<evidence type="ECO:0000313" key="1">
    <source>
        <dbReference type="EMBL" id="SFB86263.1"/>
    </source>
</evidence>
<organism evidence="1 2">
    <name type="scientific">Fructobacillus durionis</name>
    <dbReference type="NCBI Taxonomy" id="283737"/>
    <lineage>
        <taxon>Bacteria</taxon>
        <taxon>Bacillati</taxon>
        <taxon>Bacillota</taxon>
        <taxon>Bacilli</taxon>
        <taxon>Lactobacillales</taxon>
        <taxon>Lactobacillaceae</taxon>
        <taxon>Fructobacillus</taxon>
    </lineage>
</organism>
<dbReference type="STRING" id="283737.SAMN05660453_0469"/>
<sequence>MQTISFDSIYDDALNQSNERKLHLKQLDVAMKREVTLTSEKTFD</sequence>
<reference evidence="1 2" key="1">
    <citation type="submission" date="2016-10" db="EMBL/GenBank/DDBJ databases">
        <authorList>
            <person name="de Groot N.N."/>
        </authorList>
    </citation>
    <scope>NUCLEOTIDE SEQUENCE [LARGE SCALE GENOMIC DNA]</scope>
    <source>
        <strain evidence="1 2">DSM 19113</strain>
    </source>
</reference>
<dbReference type="Proteomes" id="UP000199376">
    <property type="component" value="Unassembled WGS sequence"/>
</dbReference>
<protein>
    <submittedName>
        <fullName evidence="1">Uncharacterized protein</fullName>
    </submittedName>
</protein>
<dbReference type="EMBL" id="FOLI01000001">
    <property type="protein sequence ID" value="SFB86263.1"/>
    <property type="molecule type" value="Genomic_DNA"/>
</dbReference>
<name>A0A1I1EMY4_9LACO</name>
<accession>A0A1I1EMY4</accession>